<feature type="chain" id="PRO_5038545535" evidence="1">
    <location>
        <begin position="31"/>
        <end position="428"/>
    </location>
</feature>
<evidence type="ECO:0000256" key="1">
    <source>
        <dbReference type="SAM" id="SignalP"/>
    </source>
</evidence>
<organism evidence="4 5">
    <name type="scientific">Neomoorella thermoacetica</name>
    <name type="common">Clostridium thermoaceticum</name>
    <dbReference type="NCBI Taxonomy" id="1525"/>
    <lineage>
        <taxon>Bacteria</taxon>
        <taxon>Bacillati</taxon>
        <taxon>Bacillota</taxon>
        <taxon>Clostridia</taxon>
        <taxon>Neomoorellales</taxon>
        <taxon>Neomoorellaceae</taxon>
        <taxon>Neomoorella</taxon>
    </lineage>
</organism>
<reference evidence="4 5" key="1">
    <citation type="submission" date="2016-08" db="EMBL/GenBank/DDBJ databases">
        <title>Genome-based comparison of Moorella thermoacetic strains.</title>
        <authorList>
            <person name="Poehlein A."/>
            <person name="Bengelsdorf F.R."/>
            <person name="Esser C."/>
            <person name="Duerre P."/>
            <person name="Daniel R."/>
        </authorList>
    </citation>
    <scope>NUCLEOTIDE SEQUENCE [LARGE SCALE GENOMIC DNA]</scope>
    <source>
        <strain evidence="4 5">DSM 21394</strain>
    </source>
</reference>
<sequence>MPAIKRCVIKKAATLLLCVSSLVTVPVAAAAASEGVNLVIDNKPLTVPAGDQGAFIMGNRTYVPLRIISEKLGARVDWQQDASRVIITTREAPSVPPPADERRNPGEVQIVIDGKILQLPLSLGRPYITPAGRTVVPLRAVGEALGCEVNWVASTSTVEIKSATYKLLLELAGYRSNLRLLDGTVINSAELLKMDASSFSQEQLQQFREFLGYLKKYDQQVKLPDGTVLNVADITIEGQPVASAAQLRAWIASEIPRLRVKMQEQYHRDLLPIPDLAELYLRIGAEYGIRGDLAFAQAAKETNFWQFTGSVKPDQNNYCGLGALSSPNTGNEPLNGADPTKVRFAPGVYGAIFASPEVGVEAHIQHLYAYATKKPLPPGKVLYDPRFNLVQRGSATTWQGLNARWAVPGITYGQSIIEDYWLKALAAK</sequence>
<gene>
    <name evidence="4" type="ORF">MOTE_02320</name>
</gene>
<dbReference type="AlphaFoldDB" id="A0A1J5PBL3"/>
<dbReference type="OrthoDB" id="9763643at2"/>
<dbReference type="InterPro" id="IPR036582">
    <property type="entry name" value="Mao_N_sf"/>
</dbReference>
<dbReference type="EMBL" id="MDDC01000002">
    <property type="protein sequence ID" value="OIQ61157.1"/>
    <property type="molecule type" value="Genomic_DNA"/>
</dbReference>
<evidence type="ECO:0000259" key="2">
    <source>
        <dbReference type="Pfam" id="PF01832"/>
    </source>
</evidence>
<dbReference type="GO" id="GO:0004040">
    <property type="term" value="F:amidase activity"/>
    <property type="evidence" value="ECO:0007669"/>
    <property type="project" value="InterPro"/>
</dbReference>
<comment type="caution">
    <text evidence="4">The sequence shown here is derived from an EMBL/GenBank/DDBJ whole genome shotgun (WGS) entry which is preliminary data.</text>
</comment>
<dbReference type="Gene3D" id="3.30.457.10">
    <property type="entry name" value="Copper amine oxidase-like, N-terminal domain"/>
    <property type="match status" value="1"/>
</dbReference>
<evidence type="ECO:0000313" key="4">
    <source>
        <dbReference type="EMBL" id="OIQ61157.1"/>
    </source>
</evidence>
<protein>
    <submittedName>
        <fullName evidence="4">Uncharacterized protein</fullName>
    </submittedName>
</protein>
<feature type="domain" description="Copper amine oxidase-like N-terminal" evidence="3">
    <location>
        <begin position="125"/>
        <end position="171"/>
    </location>
</feature>
<evidence type="ECO:0000313" key="5">
    <source>
        <dbReference type="Proteomes" id="UP000182811"/>
    </source>
</evidence>
<keyword evidence="1" id="KW-0732">Signal</keyword>
<evidence type="ECO:0000259" key="3">
    <source>
        <dbReference type="Pfam" id="PF07833"/>
    </source>
</evidence>
<feature type="domain" description="Mannosyl-glycoprotein endo-beta-N-acetylglucosamidase-like" evidence="2">
    <location>
        <begin position="278"/>
        <end position="385"/>
    </location>
</feature>
<dbReference type="SUPFAM" id="SSF55383">
    <property type="entry name" value="Copper amine oxidase, domain N"/>
    <property type="match status" value="1"/>
</dbReference>
<dbReference type="InterPro" id="IPR012854">
    <property type="entry name" value="Cu_amine_oxidase-like_N"/>
</dbReference>
<dbReference type="Proteomes" id="UP000182811">
    <property type="component" value="Unassembled WGS sequence"/>
</dbReference>
<dbReference type="InterPro" id="IPR002901">
    <property type="entry name" value="MGlyc_endo_b_GlcNAc-like_dom"/>
</dbReference>
<proteinExistence type="predicted"/>
<feature type="signal peptide" evidence="1">
    <location>
        <begin position="1"/>
        <end position="30"/>
    </location>
</feature>
<dbReference type="Pfam" id="PF01832">
    <property type="entry name" value="Glucosaminidase"/>
    <property type="match status" value="1"/>
</dbReference>
<name>A0A1J5PBL3_NEOTH</name>
<accession>A0A1J5PBL3</accession>
<dbReference type="Pfam" id="PF07833">
    <property type="entry name" value="Cu_amine_oxidN1"/>
    <property type="match status" value="2"/>
</dbReference>
<feature type="domain" description="Copper amine oxidase-like N-terminal" evidence="3">
    <location>
        <begin position="51"/>
        <end position="90"/>
    </location>
</feature>